<dbReference type="AlphaFoldDB" id="A0A6J5VAY3"/>
<dbReference type="Pfam" id="PF20431">
    <property type="entry name" value="E_motif"/>
    <property type="match status" value="1"/>
</dbReference>
<dbReference type="PROSITE" id="PS51375">
    <property type="entry name" value="PPR"/>
    <property type="match status" value="5"/>
</dbReference>
<evidence type="ECO:0000256" key="1">
    <source>
        <dbReference type="ARBA" id="ARBA00006643"/>
    </source>
</evidence>
<dbReference type="Proteomes" id="UP000507222">
    <property type="component" value="Unassembled WGS sequence"/>
</dbReference>
<reference evidence="5 6" key="1">
    <citation type="submission" date="2020-05" db="EMBL/GenBank/DDBJ databases">
        <authorList>
            <person name="Campoy J."/>
            <person name="Schneeberger K."/>
            <person name="Spophaly S."/>
        </authorList>
    </citation>
    <scope>NUCLEOTIDE SEQUENCE [LARGE SCALE GENOMIC DNA]</scope>
    <source>
        <strain evidence="5">PruArmRojPasFocal</strain>
    </source>
</reference>
<accession>A0A6J5VAY3</accession>
<dbReference type="EMBL" id="CAEKDK010000006">
    <property type="protein sequence ID" value="CAB4285312.1"/>
    <property type="molecule type" value="Genomic_DNA"/>
</dbReference>
<dbReference type="GO" id="GO:0003729">
    <property type="term" value="F:mRNA binding"/>
    <property type="evidence" value="ECO:0007669"/>
    <property type="project" value="UniProtKB-ARBA"/>
</dbReference>
<proteinExistence type="inferred from homology"/>
<keyword evidence="2" id="KW-0677">Repeat</keyword>
<dbReference type="InterPro" id="IPR046848">
    <property type="entry name" value="E_motif"/>
</dbReference>
<evidence type="ECO:0000256" key="3">
    <source>
        <dbReference type="PROSITE-ProRule" id="PRU00708"/>
    </source>
</evidence>
<feature type="repeat" description="PPR" evidence="3">
    <location>
        <begin position="484"/>
        <end position="514"/>
    </location>
</feature>
<comment type="similarity">
    <text evidence="1">Belongs to the PPR family. PCMP-H subfamily.</text>
</comment>
<dbReference type="InterPro" id="IPR002885">
    <property type="entry name" value="PPR_rpt"/>
</dbReference>
<dbReference type="Pfam" id="PF01535">
    <property type="entry name" value="PPR"/>
    <property type="match status" value="4"/>
</dbReference>
<gene>
    <name evidence="5" type="ORF">CURHAP_LOCUS41087</name>
</gene>
<evidence type="ECO:0000256" key="4">
    <source>
        <dbReference type="SAM" id="MobiDB-lite"/>
    </source>
</evidence>
<dbReference type="PANTHER" id="PTHR24015:SF563">
    <property type="entry name" value="PENTATRICOPEPTIDE REPEAT FAMILY PROTEIN-RELATED"/>
    <property type="match status" value="1"/>
</dbReference>
<dbReference type="InterPro" id="IPR011990">
    <property type="entry name" value="TPR-like_helical_dom_sf"/>
</dbReference>
<dbReference type="FunFam" id="1.25.40.10:FF:000690">
    <property type="entry name" value="Pentatricopeptide repeat-containing protein"/>
    <property type="match status" value="1"/>
</dbReference>
<dbReference type="NCBIfam" id="TIGR00756">
    <property type="entry name" value="PPR"/>
    <property type="match status" value="7"/>
</dbReference>
<dbReference type="Gene3D" id="1.25.40.10">
    <property type="entry name" value="Tetratricopeptide repeat domain"/>
    <property type="match status" value="4"/>
</dbReference>
<name>A0A6J5VAY3_PRUAR</name>
<dbReference type="InterPro" id="IPR046960">
    <property type="entry name" value="PPR_At4g14850-like_plant"/>
</dbReference>
<dbReference type="PANTHER" id="PTHR24015">
    <property type="entry name" value="OS07G0578800 PROTEIN-RELATED"/>
    <property type="match status" value="1"/>
</dbReference>
<evidence type="ECO:0000313" key="5">
    <source>
        <dbReference type="EMBL" id="CAB4285312.1"/>
    </source>
</evidence>
<evidence type="ECO:0000256" key="2">
    <source>
        <dbReference type="ARBA" id="ARBA00022737"/>
    </source>
</evidence>
<dbReference type="GO" id="GO:0009451">
    <property type="term" value="P:RNA modification"/>
    <property type="evidence" value="ECO:0007669"/>
    <property type="project" value="InterPro"/>
</dbReference>
<feature type="repeat" description="PPR" evidence="3">
    <location>
        <begin position="313"/>
        <end position="347"/>
    </location>
</feature>
<evidence type="ECO:0000313" key="6">
    <source>
        <dbReference type="Proteomes" id="UP000507222"/>
    </source>
</evidence>
<feature type="repeat" description="PPR" evidence="3">
    <location>
        <begin position="515"/>
        <end position="549"/>
    </location>
</feature>
<feature type="region of interest" description="Disordered" evidence="4">
    <location>
        <begin position="1"/>
        <end position="26"/>
    </location>
</feature>
<sequence length="734" mass="81880">MEEKKSTAGQRGRISESARANQCSRQPKQSQMGCLLPIFGLIFDEPKSLGPKESPFSLRYCILCLKHQSEILKKLRELQLVSVSPISWMKSRWVFQFQNLNSHYLSSWASFLISPFKAKVHQNPSAETTSRLILNHVDISLLLSLCGKEGNFHLGSSLHASIIKNPEFFYPESQDDYRNVLVVWNSLLSVYLKCGQFSNAVKLFDNMGMKDTVSWNTMISGFLRNGESDVGFGYFKQMRGSDFYRFDRATLTSILAACDGPEFCHLNKMMHGLVVLNGFERETAVGNALITSYCKCGCFGSGRRVFDEMFERNVITWTAMISGLAQNEFYVESLELFLEMRSGVVEPNSLTYLASLTACSGLQAISVGRQIHGLAWKLGIQSDLCIESALMDMYSKCGSVEDAWRIFESTEELDEISMTVILVGFAQNGFESEAIQIFVKMMKAGIEIDPNMVSAVLGVFGVDTSLGLGKQLHSLIVKKSFGHNSFVCNGLINMYSKCGELEDSVEVFSRMPQRNSISWNSMIAAFARHGDGSKALQLYEEMKMDGVQPTDVTFLSLLHACSHVGFVERGMEFLNSMNEDPGMSPRPEHYACVVDMLGRAGLLTEAKNFIEGLPENPGVLVWQALLGACSIHGDSEIGKYAADQLLLAAPETPAPYVLLANIYSSEGRWKERARTIKGMKEMRVAKETGISWIEIENKVQSFVVGDRMHPQAEIIYGVLAELYRLVTDEGYVPN</sequence>
<protein>
    <submittedName>
        <fullName evidence="5">Uncharacterized protein</fullName>
    </submittedName>
</protein>
<dbReference type="FunFam" id="1.25.40.10:FF:000196">
    <property type="entry name" value="Pentatricopeptide repeat-containing protein At4g14850"/>
    <property type="match status" value="1"/>
</dbReference>
<feature type="repeat" description="PPR" evidence="3">
    <location>
        <begin position="211"/>
        <end position="245"/>
    </location>
</feature>
<feature type="repeat" description="PPR" evidence="3">
    <location>
        <begin position="414"/>
        <end position="448"/>
    </location>
</feature>
<organism evidence="5 6">
    <name type="scientific">Prunus armeniaca</name>
    <name type="common">Apricot</name>
    <name type="synonym">Armeniaca vulgaris</name>
    <dbReference type="NCBI Taxonomy" id="36596"/>
    <lineage>
        <taxon>Eukaryota</taxon>
        <taxon>Viridiplantae</taxon>
        <taxon>Streptophyta</taxon>
        <taxon>Embryophyta</taxon>
        <taxon>Tracheophyta</taxon>
        <taxon>Spermatophyta</taxon>
        <taxon>Magnoliopsida</taxon>
        <taxon>eudicotyledons</taxon>
        <taxon>Gunneridae</taxon>
        <taxon>Pentapetalae</taxon>
        <taxon>rosids</taxon>
        <taxon>fabids</taxon>
        <taxon>Rosales</taxon>
        <taxon>Rosaceae</taxon>
        <taxon>Amygdaloideae</taxon>
        <taxon>Amygdaleae</taxon>
        <taxon>Prunus</taxon>
    </lineage>
</organism>
<dbReference type="FunFam" id="1.25.40.10:FF:001369">
    <property type="entry name" value="Pentatricopeptide repeat-containing protein At3g05340"/>
    <property type="match status" value="1"/>
</dbReference>
<dbReference type="Pfam" id="PF13041">
    <property type="entry name" value="PPR_2"/>
    <property type="match status" value="2"/>
</dbReference>